<protein>
    <recommendedName>
        <fullName evidence="4">DUF4294 domain-containing protein</fullName>
    </recommendedName>
</protein>
<dbReference type="InterPro" id="IPR025636">
    <property type="entry name" value="DUF4294"/>
</dbReference>
<proteinExistence type="predicted"/>
<accession>W2C3K2</accession>
<feature type="chain" id="PRO_5004813210" description="DUF4294 domain-containing protein" evidence="1">
    <location>
        <begin position="25"/>
        <end position="213"/>
    </location>
</feature>
<dbReference type="PATRIC" id="fig|1411148.3.peg.1195"/>
<dbReference type="Proteomes" id="UP000018837">
    <property type="component" value="Unassembled WGS sequence"/>
</dbReference>
<feature type="signal peptide" evidence="1">
    <location>
        <begin position="1"/>
        <end position="24"/>
    </location>
</feature>
<gene>
    <name evidence="2" type="ORF">N425_07730</name>
</gene>
<evidence type="ECO:0008006" key="4">
    <source>
        <dbReference type="Google" id="ProtNLM"/>
    </source>
</evidence>
<reference evidence="2 3" key="1">
    <citation type="submission" date="2013-11" db="EMBL/GenBank/DDBJ databases">
        <title>Single cell genomics of uncultured Tannerella BU063 (oral taxon 286).</title>
        <authorList>
            <person name="Beall C.J."/>
            <person name="Campbell A.G."/>
            <person name="Griffen A.L."/>
            <person name="Podar M."/>
            <person name="Leys E.J."/>
        </authorList>
    </citation>
    <scope>NUCLEOTIDE SEQUENCE [LARGE SCALE GENOMIC DNA]</scope>
    <source>
        <strain evidence="2">Cell 2</strain>
    </source>
</reference>
<keyword evidence="1" id="KW-0732">Signal</keyword>
<evidence type="ECO:0000313" key="3">
    <source>
        <dbReference type="Proteomes" id="UP000018837"/>
    </source>
</evidence>
<sequence>MMKRCRYAILTLLALFCLAGSAAAQKQRLTIDAGSKRIRIVIPDGYALGSVENGDTIPHVYLPTVYVFPELTFKNDKERQQYNKLVRDVKRTLPYARLIYETLIETYEYIETLPDEKSKQAHLKRMEKELYAQYKPELKKLTLSQGKLLIKLVDRECHQSSYNLAKAYLGSFRAGFWNIFAGMFGASLKTKYDPNGKDALTERVVLLVQCGAI</sequence>
<evidence type="ECO:0000313" key="2">
    <source>
        <dbReference type="EMBL" id="ETK01784.1"/>
    </source>
</evidence>
<evidence type="ECO:0000256" key="1">
    <source>
        <dbReference type="SAM" id="SignalP"/>
    </source>
</evidence>
<dbReference type="EMBL" id="AYUF01000434">
    <property type="protein sequence ID" value="ETK01784.1"/>
    <property type="molecule type" value="Genomic_DNA"/>
</dbReference>
<dbReference type="AlphaFoldDB" id="W2C3K2"/>
<dbReference type="Pfam" id="PF14127">
    <property type="entry name" value="DUF4294"/>
    <property type="match status" value="1"/>
</dbReference>
<name>W2C3K2_9BACT</name>
<organism evidence="2 3">
    <name type="scientific">Tannerella sp. oral taxon BU063 isolate Cell 2</name>
    <dbReference type="NCBI Taxonomy" id="1411148"/>
    <lineage>
        <taxon>Bacteria</taxon>
        <taxon>Pseudomonadati</taxon>
        <taxon>Bacteroidota</taxon>
        <taxon>Bacteroidia</taxon>
        <taxon>Bacteroidales</taxon>
        <taxon>Tannerellaceae</taxon>
        <taxon>Tannerella</taxon>
    </lineage>
</organism>
<comment type="caution">
    <text evidence="2">The sequence shown here is derived from an EMBL/GenBank/DDBJ whole genome shotgun (WGS) entry which is preliminary data.</text>
</comment>